<proteinExistence type="predicted"/>
<dbReference type="RefSeq" id="WP_033029023.1">
    <property type="nucleotide sequence ID" value="NZ_JJNZ01000021.1"/>
</dbReference>
<dbReference type="AlphaFoldDB" id="A0ABD3YAK2"/>
<sequence length="99" mass="11568">MTTTIYNHLRDSNHIKNEAIEKILFGSFSNENRINFLLAMAKSDEMYLYYKDMKKVHMAPDEDVEGIIPDEIALFEKKINDLMFKGKSLDSSIYLKNKT</sequence>
<organism evidence="1 2">
    <name type="scientific">Pseudoalteromonas fuliginea</name>
    <dbReference type="NCBI Taxonomy" id="1872678"/>
    <lineage>
        <taxon>Bacteria</taxon>
        <taxon>Pseudomonadati</taxon>
        <taxon>Pseudomonadota</taxon>
        <taxon>Gammaproteobacteria</taxon>
        <taxon>Alteromonadales</taxon>
        <taxon>Pseudoalteromonadaceae</taxon>
        <taxon>Pseudoalteromonas</taxon>
    </lineage>
</organism>
<gene>
    <name evidence="1" type="ORF">DC53_07495</name>
</gene>
<protein>
    <submittedName>
        <fullName evidence="1">Uncharacterized protein</fullName>
    </submittedName>
</protein>
<comment type="caution">
    <text evidence="1">The sequence shown here is derived from an EMBL/GenBank/DDBJ whole genome shotgun (WGS) entry which is preliminary data.</text>
</comment>
<reference evidence="1 2" key="1">
    <citation type="submission" date="2014-04" db="EMBL/GenBank/DDBJ databases">
        <title>Pseudoalteromonas galatheae sp. nov., isolated from a deep-sea polychaete near Canal Concepcion, Chile.</title>
        <authorList>
            <person name="Machado H.R."/>
            <person name="Gram L."/>
            <person name="Vynne N.G."/>
        </authorList>
    </citation>
    <scope>NUCLEOTIDE SEQUENCE [LARGE SCALE GENOMIC DNA]</scope>
    <source>
        <strain evidence="1 2">KMM216</strain>
    </source>
</reference>
<dbReference type="EMBL" id="JJNZ01000021">
    <property type="protein sequence ID" value="KDC51791.1"/>
    <property type="molecule type" value="Genomic_DNA"/>
</dbReference>
<accession>A0ABD3YAK2</accession>
<name>A0ABD3YAK2_9GAMM</name>
<evidence type="ECO:0000313" key="1">
    <source>
        <dbReference type="EMBL" id="KDC51791.1"/>
    </source>
</evidence>
<evidence type="ECO:0000313" key="2">
    <source>
        <dbReference type="Proteomes" id="UP000027154"/>
    </source>
</evidence>
<dbReference type="Proteomes" id="UP000027154">
    <property type="component" value="Unassembled WGS sequence"/>
</dbReference>